<dbReference type="Gene3D" id="1.25.10.10">
    <property type="entry name" value="Leucine-rich Repeat Variant"/>
    <property type="match status" value="1"/>
</dbReference>
<dbReference type="EMBL" id="BAAARV010000019">
    <property type="protein sequence ID" value="GAA2339925.1"/>
    <property type="molecule type" value="Genomic_DNA"/>
</dbReference>
<dbReference type="InterPro" id="IPR016024">
    <property type="entry name" value="ARM-type_fold"/>
</dbReference>
<dbReference type="Proteomes" id="UP001501444">
    <property type="component" value="Unassembled WGS sequence"/>
</dbReference>
<keyword evidence="2" id="KW-1185">Reference proteome</keyword>
<sequence>MRWKHDEWAQRWNAERLIVSVEEVLRCWDQDPARAAGSLGGLLRVATPRAVVVLEGAYRGRRRSLAPLLGADAGTLTEDYGRHSDAVAALMTFDRSGYLREAGVRWLATSGELFTLPFLLLRLNDPVDPVRQQAAAAVHARLTVGHGDLLVRLLPLIEGLGARRRAGPIVRAIGELLIDGDPAGRAALWAGARGDDPAVAASCLRMLATIEPAAAVEQAVATGDPALRLWATGVATARSLDPAVQRRLLPLLESDPNPRIRWKALRARTHHPGGEPHLRRALLDPDARVRYLARTGLRALGHTGSAALYRTTLAGADATRDAIIGALAGLADMGTREDATRLVAFLGHPNVRIRGEAWRALATLDPDTFAARAGQLRADPSGKVRRHLLAGR</sequence>
<dbReference type="InterPro" id="IPR011989">
    <property type="entry name" value="ARM-like"/>
</dbReference>
<gene>
    <name evidence="1" type="ORF">GCM10010170_022470</name>
</gene>
<evidence type="ECO:0000313" key="1">
    <source>
        <dbReference type="EMBL" id="GAA2339925.1"/>
    </source>
</evidence>
<proteinExistence type="predicted"/>
<accession>A0ABN3FXP6</accession>
<dbReference type="SUPFAM" id="SSF48371">
    <property type="entry name" value="ARM repeat"/>
    <property type="match status" value="1"/>
</dbReference>
<organism evidence="1 2">
    <name type="scientific">Dactylosporangium salmoneum</name>
    <dbReference type="NCBI Taxonomy" id="53361"/>
    <lineage>
        <taxon>Bacteria</taxon>
        <taxon>Bacillati</taxon>
        <taxon>Actinomycetota</taxon>
        <taxon>Actinomycetes</taxon>
        <taxon>Micromonosporales</taxon>
        <taxon>Micromonosporaceae</taxon>
        <taxon>Dactylosporangium</taxon>
    </lineage>
</organism>
<reference evidence="1 2" key="1">
    <citation type="journal article" date="2019" name="Int. J. Syst. Evol. Microbiol.">
        <title>The Global Catalogue of Microorganisms (GCM) 10K type strain sequencing project: providing services to taxonomists for standard genome sequencing and annotation.</title>
        <authorList>
            <consortium name="The Broad Institute Genomics Platform"/>
            <consortium name="The Broad Institute Genome Sequencing Center for Infectious Disease"/>
            <person name="Wu L."/>
            <person name="Ma J."/>
        </authorList>
    </citation>
    <scope>NUCLEOTIDE SEQUENCE [LARGE SCALE GENOMIC DNA]</scope>
    <source>
        <strain evidence="1 2">JCM 3272</strain>
    </source>
</reference>
<evidence type="ECO:0008006" key="3">
    <source>
        <dbReference type="Google" id="ProtNLM"/>
    </source>
</evidence>
<name>A0ABN3FXP6_9ACTN</name>
<dbReference type="RefSeq" id="WP_344612247.1">
    <property type="nucleotide sequence ID" value="NZ_BAAARV010000019.1"/>
</dbReference>
<protein>
    <recommendedName>
        <fullName evidence="3">HEAT repeat domain-containing protein</fullName>
    </recommendedName>
</protein>
<evidence type="ECO:0000313" key="2">
    <source>
        <dbReference type="Proteomes" id="UP001501444"/>
    </source>
</evidence>
<comment type="caution">
    <text evidence="1">The sequence shown here is derived from an EMBL/GenBank/DDBJ whole genome shotgun (WGS) entry which is preliminary data.</text>
</comment>